<feature type="transmembrane region" description="Helical" evidence="8">
    <location>
        <begin position="71"/>
        <end position="93"/>
    </location>
</feature>
<keyword evidence="5 8" id="KW-0812">Transmembrane</keyword>
<evidence type="ECO:0000259" key="10">
    <source>
        <dbReference type="Pfam" id="PF00361"/>
    </source>
</evidence>
<reference evidence="12 13" key="1">
    <citation type="submission" date="2020-08" db="EMBL/GenBank/DDBJ databases">
        <title>Genomic Encyclopedia of Type Strains, Phase IV (KMG-IV): sequencing the most valuable type-strain genomes for metagenomic binning, comparative biology and taxonomic classification.</title>
        <authorList>
            <person name="Goeker M."/>
        </authorList>
    </citation>
    <scope>NUCLEOTIDE SEQUENCE [LARGE SCALE GENOMIC DNA]</scope>
    <source>
        <strain evidence="12 13">DSM 102235</strain>
    </source>
</reference>
<dbReference type="PRINTS" id="PR01434">
    <property type="entry name" value="NADHDHGNASE5"/>
</dbReference>
<feature type="transmembrane region" description="Helical" evidence="8">
    <location>
        <begin position="272"/>
        <end position="294"/>
    </location>
</feature>
<dbReference type="HAMAP" id="MF_00862">
    <property type="entry name" value="DabB"/>
    <property type="match status" value="1"/>
</dbReference>
<dbReference type="GO" id="GO:0015990">
    <property type="term" value="P:electron transport coupled proton transport"/>
    <property type="evidence" value="ECO:0007669"/>
    <property type="project" value="TreeGrafter"/>
</dbReference>
<dbReference type="InterPro" id="IPR003945">
    <property type="entry name" value="NU5C-like"/>
</dbReference>
<comment type="subunit">
    <text evidence="8">Forms a complex with DabA.</text>
</comment>
<dbReference type="PANTHER" id="PTHR42829:SF1">
    <property type="entry name" value="INORGANIC CARBON TRANSPORTER SUBUNIT DABB-RELATED"/>
    <property type="match status" value="1"/>
</dbReference>
<evidence type="ECO:0000313" key="12">
    <source>
        <dbReference type="EMBL" id="MBB3987768.1"/>
    </source>
</evidence>
<feature type="transmembrane region" description="Helical" evidence="8">
    <location>
        <begin position="39"/>
        <end position="59"/>
    </location>
</feature>
<evidence type="ECO:0000259" key="11">
    <source>
        <dbReference type="Pfam" id="PF00662"/>
    </source>
</evidence>
<feature type="domain" description="NADH-Ubiquinone oxidoreductase (complex I) chain 5 N-terminal" evidence="11">
    <location>
        <begin position="71"/>
        <end position="110"/>
    </location>
</feature>
<dbReference type="Pfam" id="PF00662">
    <property type="entry name" value="Proton_antipo_N"/>
    <property type="match status" value="1"/>
</dbReference>
<comment type="function">
    <text evidence="1">NDH-1 shuttles electrons from NADH, via FMN and iron-sulfur (Fe-S) centers, to quinones in the respiratory chain. The immediate electron acceptor for the enzyme in this species is believed to be ubiquinone. Couples the redox reaction to proton translocation (for every two electrons transferred, four hydrogen ions are translocated across the cytoplasmic membrane), and thus conserves the redox energy in a proton gradient.</text>
</comment>
<evidence type="ECO:0000256" key="8">
    <source>
        <dbReference type="HAMAP-Rule" id="MF_00862"/>
    </source>
</evidence>
<evidence type="ECO:0000256" key="1">
    <source>
        <dbReference type="ARBA" id="ARBA00002378"/>
    </source>
</evidence>
<gene>
    <name evidence="8" type="primary">dabB</name>
    <name evidence="12" type="ORF">GGQ68_004121</name>
</gene>
<keyword evidence="6 8" id="KW-1133">Transmembrane helix</keyword>
<dbReference type="AlphaFoldDB" id="A0A7W6GUQ9"/>
<evidence type="ECO:0000256" key="4">
    <source>
        <dbReference type="ARBA" id="ARBA00022475"/>
    </source>
</evidence>
<dbReference type="RefSeq" id="WP_221235651.1">
    <property type="nucleotide sequence ID" value="NZ_BAABBZ010000056.1"/>
</dbReference>
<sequence length="519" mass="53855">MLPVLTILLLAPLALMTAAGVYALRPGGWPQRRSHLSEGAALVAVLFAVAAVLMLLDGGPVTLEAPFATWLALRLDSVSATMMLLVAFIGWVVMRYARPYLDGEPREAAFHGLMLVTLAAVLLLALAGSFAVLVTAFGLIGLSLRALLLFYGERPEAKRAANKFTLVWGLGDAALIGAACVFWLDQGSLSFADITASAQDGLSLAGKIGLALLILGAVLKTATFPMHGWLTEVMEAPTPVSALLHAGIINSGGIVLIRMAEVVQASPGSMAALVMIGGLTALFGAVVMLTQSAVKTALAWSTISQMGFMLLQCGLGLWTLALLHIVAHSLYKAHAFLSSGSAVQAVAAVRKPGPVAVPNLKAVARAFAIALVLYALVASGFIALIGPKSEQALALGVILVFGVAYLVAQGLADAAPAALTQRTTLASVATALGYFTFQLIAGGLWGAQLPAPPVPGALEWAMIVLALVSFGLVAFAQSLFPLWAHHPSMAGLRVHIANGLYLNTLLDRLIGGLRAQKTS</sequence>
<keyword evidence="4 8" id="KW-1003">Cell membrane</keyword>
<dbReference type="PANTHER" id="PTHR42829">
    <property type="entry name" value="NADH-UBIQUINONE OXIDOREDUCTASE CHAIN 5"/>
    <property type="match status" value="1"/>
</dbReference>
<feature type="transmembrane region" description="Helical" evidence="8">
    <location>
        <begin position="362"/>
        <end position="386"/>
    </location>
</feature>
<dbReference type="GO" id="GO:0003954">
    <property type="term" value="F:NADH dehydrogenase activity"/>
    <property type="evidence" value="ECO:0007669"/>
    <property type="project" value="TreeGrafter"/>
</dbReference>
<keyword evidence="7 8" id="KW-0472">Membrane</keyword>
<dbReference type="GO" id="GO:0005886">
    <property type="term" value="C:plasma membrane"/>
    <property type="evidence" value="ECO:0007669"/>
    <property type="project" value="UniProtKB-SubCell"/>
</dbReference>
<dbReference type="GO" id="GO:0012505">
    <property type="term" value="C:endomembrane system"/>
    <property type="evidence" value="ECO:0007669"/>
    <property type="project" value="UniProtKB-SubCell"/>
</dbReference>
<comment type="subcellular location">
    <subcellularLocation>
        <location evidence="8">Cell membrane</location>
        <topology evidence="8">Multi-pass membrane protein</topology>
    </subcellularLocation>
    <subcellularLocation>
        <location evidence="2">Endomembrane system</location>
        <topology evidence="2">Multi-pass membrane protein</topology>
    </subcellularLocation>
    <subcellularLocation>
        <location evidence="9">Membrane</location>
        <topology evidence="9">Multi-pass membrane protein</topology>
    </subcellularLocation>
</comment>
<dbReference type="GO" id="GO:0008137">
    <property type="term" value="F:NADH dehydrogenase (ubiquinone) activity"/>
    <property type="evidence" value="ECO:0007669"/>
    <property type="project" value="InterPro"/>
</dbReference>
<keyword evidence="3 8" id="KW-0813">Transport</keyword>
<organism evidence="12 13">
    <name type="scientific">Sagittula marina</name>
    <dbReference type="NCBI Taxonomy" id="943940"/>
    <lineage>
        <taxon>Bacteria</taxon>
        <taxon>Pseudomonadati</taxon>
        <taxon>Pseudomonadota</taxon>
        <taxon>Alphaproteobacteria</taxon>
        <taxon>Rhodobacterales</taxon>
        <taxon>Roseobacteraceae</taxon>
        <taxon>Sagittula</taxon>
    </lineage>
</organism>
<comment type="similarity">
    <text evidence="8">Belongs to the inorganic carbon transporter (TC 9.A.2) DabB family.</text>
</comment>
<dbReference type="InterPro" id="IPR001750">
    <property type="entry name" value="ND/Mrp_TM"/>
</dbReference>
<feature type="transmembrane region" description="Helical" evidence="8">
    <location>
        <begin position="460"/>
        <end position="483"/>
    </location>
</feature>
<keyword evidence="13" id="KW-1185">Reference proteome</keyword>
<evidence type="ECO:0000256" key="5">
    <source>
        <dbReference type="ARBA" id="ARBA00022692"/>
    </source>
</evidence>
<feature type="transmembrane region" description="Helical" evidence="8">
    <location>
        <begin position="392"/>
        <end position="412"/>
    </location>
</feature>
<feature type="transmembrane region" description="Helical" evidence="8">
    <location>
        <begin position="306"/>
        <end position="327"/>
    </location>
</feature>
<accession>A0A7W6GUQ9</accession>
<dbReference type="InterPro" id="IPR046396">
    <property type="entry name" value="Transporter_DabB"/>
</dbReference>
<comment type="caution">
    <text evidence="12">The sequence shown here is derived from an EMBL/GenBank/DDBJ whole genome shotgun (WGS) entry which is preliminary data.</text>
</comment>
<dbReference type="GO" id="GO:0042773">
    <property type="term" value="P:ATP synthesis coupled electron transport"/>
    <property type="evidence" value="ECO:0007669"/>
    <property type="project" value="InterPro"/>
</dbReference>
<feature type="transmembrane region" description="Helical" evidence="8">
    <location>
        <begin position="204"/>
        <end position="222"/>
    </location>
</feature>
<evidence type="ECO:0000256" key="2">
    <source>
        <dbReference type="ARBA" id="ARBA00004127"/>
    </source>
</evidence>
<evidence type="ECO:0000313" key="13">
    <source>
        <dbReference type="Proteomes" id="UP000541426"/>
    </source>
</evidence>
<dbReference type="EMBL" id="JACIEJ010000012">
    <property type="protein sequence ID" value="MBB3987768.1"/>
    <property type="molecule type" value="Genomic_DNA"/>
</dbReference>
<protein>
    <recommendedName>
        <fullName evidence="8">Probable inorganic carbon transporter subunit DabB</fullName>
    </recommendedName>
</protein>
<dbReference type="InterPro" id="IPR001516">
    <property type="entry name" value="Proton_antipo_N"/>
</dbReference>
<feature type="domain" description="NADH:quinone oxidoreductase/Mrp antiporter transmembrane" evidence="10">
    <location>
        <begin position="129"/>
        <end position="376"/>
    </location>
</feature>
<evidence type="ECO:0000256" key="7">
    <source>
        <dbReference type="ARBA" id="ARBA00023136"/>
    </source>
</evidence>
<comment type="function">
    <text evidence="8">Part of an energy-coupled inorganic carbon pump.</text>
</comment>
<name>A0A7W6GUQ9_9RHOB</name>
<feature type="transmembrane region" description="Helical" evidence="8">
    <location>
        <begin position="424"/>
        <end position="448"/>
    </location>
</feature>
<evidence type="ECO:0000256" key="3">
    <source>
        <dbReference type="ARBA" id="ARBA00022448"/>
    </source>
</evidence>
<dbReference type="Proteomes" id="UP000541426">
    <property type="component" value="Unassembled WGS sequence"/>
</dbReference>
<evidence type="ECO:0000256" key="6">
    <source>
        <dbReference type="ARBA" id="ARBA00022989"/>
    </source>
</evidence>
<evidence type="ECO:0000256" key="9">
    <source>
        <dbReference type="RuleBase" id="RU000320"/>
    </source>
</evidence>
<feature type="transmembrane region" description="Helical" evidence="8">
    <location>
        <begin position="165"/>
        <end position="184"/>
    </location>
</feature>
<dbReference type="Pfam" id="PF00361">
    <property type="entry name" value="Proton_antipo_M"/>
    <property type="match status" value="1"/>
</dbReference>
<feature type="transmembrane region" description="Helical" evidence="8">
    <location>
        <begin position="113"/>
        <end position="144"/>
    </location>
</feature>
<proteinExistence type="inferred from homology"/>